<evidence type="ECO:0000313" key="4">
    <source>
        <dbReference type="Proteomes" id="UP000004371"/>
    </source>
</evidence>
<dbReference type="Proteomes" id="UP000004371">
    <property type="component" value="Unassembled WGS sequence"/>
</dbReference>
<comment type="caution">
    <text evidence="3">The sequence shown here is derived from an EMBL/GenBank/DDBJ whole genome shotgun (WGS) entry which is preliminary data.</text>
</comment>
<feature type="domain" description="Glycosyltransferase subfamily 4-like N-terminal" evidence="2">
    <location>
        <begin position="36"/>
        <end position="175"/>
    </location>
</feature>
<dbReference type="OrthoDB" id="9775208at2"/>
<dbReference type="Pfam" id="PF00534">
    <property type="entry name" value="Glycos_transf_1"/>
    <property type="match status" value="1"/>
</dbReference>
<proteinExistence type="predicted"/>
<evidence type="ECO:0000259" key="2">
    <source>
        <dbReference type="Pfam" id="PF13439"/>
    </source>
</evidence>
<reference evidence="3 4" key="1">
    <citation type="journal article" date="2012" name="Int. J. Syst. Evol. Microbiol.">
        <title>Vibrio caribbeanicus sp. nov., isolated from the marine sponge Scleritoderma cyanea.</title>
        <authorList>
            <person name="Hoffmann M."/>
            <person name="Monday S.R."/>
            <person name="Allard M.W."/>
            <person name="Strain E.A."/>
            <person name="Whittaker P."/>
            <person name="Naum M."/>
            <person name="McCarthy P.J."/>
            <person name="Lopez J.V."/>
            <person name="Fischer M."/>
            <person name="Brown E.W."/>
        </authorList>
    </citation>
    <scope>NUCLEOTIDE SEQUENCE [LARGE SCALE GENOMIC DNA]</scope>
    <source>
        <strain evidence="3 4">LMG 20546</strain>
    </source>
</reference>
<dbReference type="RefSeq" id="WP_006878967.1">
    <property type="nucleotide sequence ID" value="NZ_AEVS01000049.1"/>
</dbReference>
<dbReference type="Pfam" id="PF13439">
    <property type="entry name" value="Glyco_transf_4"/>
    <property type="match status" value="1"/>
</dbReference>
<dbReference type="InterPro" id="IPR028098">
    <property type="entry name" value="Glyco_trans_4-like_N"/>
</dbReference>
<dbReference type="GO" id="GO:0016757">
    <property type="term" value="F:glycosyltransferase activity"/>
    <property type="evidence" value="ECO:0007669"/>
    <property type="project" value="InterPro"/>
</dbReference>
<organism evidence="3 4">
    <name type="scientific">Vibrio brasiliensis LMG 20546</name>
    <dbReference type="NCBI Taxonomy" id="945543"/>
    <lineage>
        <taxon>Bacteria</taxon>
        <taxon>Pseudomonadati</taxon>
        <taxon>Pseudomonadota</taxon>
        <taxon>Gammaproteobacteria</taxon>
        <taxon>Vibrionales</taxon>
        <taxon>Vibrionaceae</taxon>
        <taxon>Vibrio</taxon>
        <taxon>Vibrio oreintalis group</taxon>
    </lineage>
</organism>
<dbReference type="InterPro" id="IPR001296">
    <property type="entry name" value="Glyco_trans_1"/>
</dbReference>
<keyword evidence="4" id="KW-1185">Reference proteome</keyword>
<evidence type="ECO:0000313" key="3">
    <source>
        <dbReference type="EMBL" id="EGA66215.1"/>
    </source>
</evidence>
<dbReference type="GO" id="GO:1901135">
    <property type="term" value="P:carbohydrate derivative metabolic process"/>
    <property type="evidence" value="ECO:0007669"/>
    <property type="project" value="UniProtKB-ARBA"/>
</dbReference>
<protein>
    <submittedName>
        <fullName evidence="3">Putative glycosyl transferase</fullName>
    </submittedName>
</protein>
<gene>
    <name evidence="3" type="ORF">VIBR0546_00580</name>
</gene>
<name>E8LT22_9VIBR</name>
<dbReference type="eggNOG" id="COG0438">
    <property type="taxonomic scope" value="Bacteria"/>
</dbReference>
<sequence length="364" mass="40272">MNKKSNIVIHVVQHLAPGGLEALALNMLAFSNPARRVLIVSLEGTREEALANWPRLRNVEHQLVFLNKPAGYSLATLRQLYKLFRTLKPSTVHTHHIGPILYGSVAARLAGVKARLHTEHDAWHLSNHKHRSLQRMALKIAKPCLVADAKLVRDQIEQHLSYDDITVIKNGIDCQLFKPGSKHLARQALGLPLNTKIIGSAGRLEWVKGHDILLNALVTLPNDVQLVIAGSGSQRELLEQQAQALGVHQRVTFLGLVDDMCRFYQSLDLFCLPSRSEGFPLSTLEAQACDIVTLTTDVGACNETLCPNSGCVVESENPDALAQALFCALSNHDQQVSPREFVLQHNDIRQMVKAYDLLAEEKSA</sequence>
<dbReference type="EMBL" id="AEVS01000049">
    <property type="protein sequence ID" value="EGA66215.1"/>
    <property type="molecule type" value="Genomic_DNA"/>
</dbReference>
<dbReference type="SUPFAM" id="SSF53756">
    <property type="entry name" value="UDP-Glycosyltransferase/glycogen phosphorylase"/>
    <property type="match status" value="1"/>
</dbReference>
<evidence type="ECO:0000259" key="1">
    <source>
        <dbReference type="Pfam" id="PF00534"/>
    </source>
</evidence>
<dbReference type="AlphaFoldDB" id="E8LT22"/>
<dbReference type="PANTHER" id="PTHR12526">
    <property type="entry name" value="GLYCOSYLTRANSFERASE"/>
    <property type="match status" value="1"/>
</dbReference>
<keyword evidence="3" id="KW-0808">Transferase</keyword>
<dbReference type="Gene3D" id="3.40.50.2000">
    <property type="entry name" value="Glycogen Phosphorylase B"/>
    <property type="match status" value="2"/>
</dbReference>
<dbReference type="STRING" id="945543.VIBR0546_00580"/>
<accession>E8LT22</accession>
<feature type="domain" description="Glycosyl transferase family 1" evidence="1">
    <location>
        <begin position="185"/>
        <end position="334"/>
    </location>
</feature>